<dbReference type="PROSITE" id="PS51257">
    <property type="entry name" value="PROKAR_LIPOPROTEIN"/>
    <property type="match status" value="1"/>
</dbReference>
<dbReference type="InterPro" id="IPR025510">
    <property type="entry name" value="DUF4397"/>
</dbReference>
<feature type="chain" id="PRO_5004481902" description="DUF4397 domain-containing protein" evidence="1">
    <location>
        <begin position="28"/>
        <end position="230"/>
    </location>
</feature>
<keyword evidence="1" id="KW-0732">Signal</keyword>
<organism evidence="3 4">
    <name type="scientific">Arcticibacter svalbardensis MN12-7</name>
    <dbReference type="NCBI Taxonomy" id="1150600"/>
    <lineage>
        <taxon>Bacteria</taxon>
        <taxon>Pseudomonadati</taxon>
        <taxon>Bacteroidota</taxon>
        <taxon>Sphingobacteriia</taxon>
        <taxon>Sphingobacteriales</taxon>
        <taxon>Sphingobacteriaceae</taxon>
        <taxon>Arcticibacter</taxon>
    </lineage>
</organism>
<dbReference type="AlphaFoldDB" id="R9GMR5"/>
<accession>R9GMR5</accession>
<dbReference type="RefSeq" id="WP_016197078.1">
    <property type="nucleotide sequence ID" value="NZ_AQPN01000137.1"/>
</dbReference>
<sequence>MKISNISLSKLFLFAAAGLTLSLSSCSKDDDFEAGGSVNIKVVNAAESSPAQDVFINDTKINSSAVAYSQSTGYFTTPNSGNDRRVEFRTTGTTNVFESEDTDLRQNGNYTFFLTGTGSSADIQVAEDNLSAPSSGKAKVRFLHVSGAVAEDIDIYNGTVKIVGDLERGDEVTGFQEVNAGVTGFGILPLGNTNITAVTNISFAALEAGKIYTILIYGSTTASANVIAHN</sequence>
<protein>
    <recommendedName>
        <fullName evidence="2">DUF4397 domain-containing protein</fullName>
    </recommendedName>
</protein>
<name>R9GMR5_9SPHI</name>
<dbReference type="OrthoDB" id="9792011at2"/>
<evidence type="ECO:0000259" key="2">
    <source>
        <dbReference type="Pfam" id="PF14344"/>
    </source>
</evidence>
<evidence type="ECO:0000313" key="3">
    <source>
        <dbReference type="EMBL" id="EOR93001.1"/>
    </source>
</evidence>
<dbReference type="eggNOG" id="ENOG50337HN">
    <property type="taxonomic scope" value="Bacteria"/>
</dbReference>
<reference evidence="3 4" key="1">
    <citation type="journal article" date="2013" name="Genome Announc.">
        <title>Draft Genome Sequence of Arcticibacter svalbardensis Strain MN12-7T, a Member of the Family Sphingobacteriaceae Isolated from an Arctic Soil Sample.</title>
        <authorList>
            <person name="Shivaji S."/>
            <person name="Ara S."/>
            <person name="Prasad S."/>
            <person name="Manasa B.P."/>
            <person name="Begum Z."/>
            <person name="Singh A."/>
            <person name="Kumar Pinnaka A."/>
        </authorList>
    </citation>
    <scope>NUCLEOTIDE SEQUENCE [LARGE SCALE GENOMIC DNA]</scope>
    <source>
        <strain evidence="3 4">MN12-7</strain>
    </source>
</reference>
<gene>
    <name evidence="3" type="ORF">ADIARSV_3853</name>
</gene>
<dbReference type="Pfam" id="PF14344">
    <property type="entry name" value="DUF4397"/>
    <property type="match status" value="1"/>
</dbReference>
<feature type="domain" description="DUF4397" evidence="2">
    <location>
        <begin position="39"/>
        <end position="155"/>
    </location>
</feature>
<evidence type="ECO:0000256" key="1">
    <source>
        <dbReference type="SAM" id="SignalP"/>
    </source>
</evidence>
<dbReference type="EMBL" id="AQPN01000137">
    <property type="protein sequence ID" value="EOR93001.1"/>
    <property type="molecule type" value="Genomic_DNA"/>
</dbReference>
<keyword evidence="4" id="KW-1185">Reference proteome</keyword>
<dbReference type="Proteomes" id="UP000014174">
    <property type="component" value="Unassembled WGS sequence"/>
</dbReference>
<evidence type="ECO:0000313" key="4">
    <source>
        <dbReference type="Proteomes" id="UP000014174"/>
    </source>
</evidence>
<feature type="signal peptide" evidence="1">
    <location>
        <begin position="1"/>
        <end position="27"/>
    </location>
</feature>
<dbReference type="STRING" id="1150600.ADIARSV_3853"/>
<comment type="caution">
    <text evidence="3">The sequence shown here is derived from an EMBL/GenBank/DDBJ whole genome shotgun (WGS) entry which is preliminary data.</text>
</comment>
<proteinExistence type="predicted"/>